<evidence type="ECO:0000256" key="2">
    <source>
        <dbReference type="ARBA" id="ARBA00005408"/>
    </source>
</evidence>
<dbReference type="GO" id="GO:0004849">
    <property type="term" value="F:uridine kinase activity"/>
    <property type="evidence" value="ECO:0007669"/>
    <property type="project" value="UniProtKB-EC"/>
</dbReference>
<feature type="domain" description="Phosphoribulokinase/uridine kinase" evidence="10">
    <location>
        <begin position="10"/>
        <end position="202"/>
    </location>
</feature>
<evidence type="ECO:0000313" key="12">
    <source>
        <dbReference type="WBParaSite" id="SRDH1_47210.1"/>
    </source>
</evidence>
<accession>A0A183QTK0</accession>
<dbReference type="NCBIfam" id="NF004018">
    <property type="entry name" value="PRK05480.1"/>
    <property type="match status" value="1"/>
</dbReference>
<keyword evidence="5" id="KW-0547">Nucleotide-binding</keyword>
<protein>
    <recommendedName>
        <fullName evidence="3">uridine/cytidine kinase</fullName>
        <ecNumber evidence="3">2.7.1.48</ecNumber>
    </recommendedName>
</protein>
<proteinExistence type="inferred from homology"/>
<keyword evidence="7" id="KW-0067">ATP-binding</keyword>
<evidence type="ECO:0000256" key="1">
    <source>
        <dbReference type="ARBA" id="ARBA00004690"/>
    </source>
</evidence>
<reference evidence="12 13" key="2">
    <citation type="submission" date="2023-11" db="UniProtKB">
        <authorList>
            <consortium name="WormBaseParasite"/>
        </authorList>
    </citation>
    <scope>IDENTIFICATION</scope>
</reference>
<dbReference type="WBParaSite" id="SRDH1_47210.2">
    <property type="protein sequence ID" value="SRDH1_47210.2"/>
    <property type="gene ID" value="SRDH1_47210"/>
</dbReference>
<dbReference type="InterPro" id="IPR000764">
    <property type="entry name" value="Uridine_kinase-like"/>
</dbReference>
<evidence type="ECO:0000256" key="8">
    <source>
        <dbReference type="ARBA" id="ARBA00047436"/>
    </source>
</evidence>
<dbReference type="SUPFAM" id="SSF52540">
    <property type="entry name" value="P-loop containing nucleoside triphosphate hydrolases"/>
    <property type="match status" value="1"/>
</dbReference>
<evidence type="ECO:0000256" key="4">
    <source>
        <dbReference type="ARBA" id="ARBA00022679"/>
    </source>
</evidence>
<comment type="catalytic activity">
    <reaction evidence="9">
        <text>uridine + ATP = UMP + ADP + H(+)</text>
        <dbReference type="Rhea" id="RHEA:16825"/>
        <dbReference type="ChEBI" id="CHEBI:15378"/>
        <dbReference type="ChEBI" id="CHEBI:16704"/>
        <dbReference type="ChEBI" id="CHEBI:30616"/>
        <dbReference type="ChEBI" id="CHEBI:57865"/>
        <dbReference type="ChEBI" id="CHEBI:456216"/>
        <dbReference type="EC" id="2.7.1.48"/>
    </reaction>
</comment>
<dbReference type="Pfam" id="PF00485">
    <property type="entry name" value="PRK"/>
    <property type="match status" value="1"/>
</dbReference>
<dbReference type="Gene3D" id="3.40.50.300">
    <property type="entry name" value="P-loop containing nucleotide triphosphate hydrolases"/>
    <property type="match status" value="1"/>
</dbReference>
<comment type="catalytic activity">
    <reaction evidence="8">
        <text>cytidine + ATP = CMP + ADP + H(+)</text>
        <dbReference type="Rhea" id="RHEA:24674"/>
        <dbReference type="ChEBI" id="CHEBI:15378"/>
        <dbReference type="ChEBI" id="CHEBI:17562"/>
        <dbReference type="ChEBI" id="CHEBI:30616"/>
        <dbReference type="ChEBI" id="CHEBI:60377"/>
        <dbReference type="ChEBI" id="CHEBI:456216"/>
        <dbReference type="EC" id="2.7.1.48"/>
    </reaction>
</comment>
<dbReference type="AlphaFoldDB" id="A0A183QTK0"/>
<dbReference type="InterPro" id="IPR006083">
    <property type="entry name" value="PRK/URK"/>
</dbReference>
<dbReference type="Proteomes" id="UP000050792">
    <property type="component" value="Unassembled WGS sequence"/>
</dbReference>
<evidence type="ECO:0000313" key="11">
    <source>
        <dbReference type="Proteomes" id="UP000050792"/>
    </source>
</evidence>
<dbReference type="WBParaSite" id="SRDH1_47210.1">
    <property type="protein sequence ID" value="SRDH1_47210.1"/>
    <property type="gene ID" value="SRDH1_47210"/>
</dbReference>
<dbReference type="EC" id="2.7.1.48" evidence="3"/>
<evidence type="ECO:0000256" key="6">
    <source>
        <dbReference type="ARBA" id="ARBA00022777"/>
    </source>
</evidence>
<dbReference type="InterPro" id="IPR027417">
    <property type="entry name" value="P-loop_NTPase"/>
</dbReference>
<dbReference type="GO" id="GO:0005524">
    <property type="term" value="F:ATP binding"/>
    <property type="evidence" value="ECO:0007669"/>
    <property type="project" value="UniProtKB-KW"/>
</dbReference>
<dbReference type="GO" id="GO:0044206">
    <property type="term" value="P:UMP salvage"/>
    <property type="evidence" value="ECO:0007669"/>
    <property type="project" value="UniProtKB-UniPathway"/>
</dbReference>
<keyword evidence="11" id="KW-1185">Reference proteome</keyword>
<comment type="similarity">
    <text evidence="2">Belongs to the uridine kinase family.</text>
</comment>
<evidence type="ECO:0000256" key="3">
    <source>
        <dbReference type="ARBA" id="ARBA00012137"/>
    </source>
</evidence>
<evidence type="ECO:0000256" key="9">
    <source>
        <dbReference type="ARBA" id="ARBA00048909"/>
    </source>
</evidence>
<name>A0A183QTK0_9TREM</name>
<evidence type="ECO:0000256" key="5">
    <source>
        <dbReference type="ARBA" id="ARBA00022741"/>
    </source>
</evidence>
<evidence type="ECO:0000313" key="13">
    <source>
        <dbReference type="WBParaSite" id="SRDH1_47210.2"/>
    </source>
</evidence>
<dbReference type="PRINTS" id="PR00988">
    <property type="entry name" value="URIDINKINASE"/>
</dbReference>
<keyword evidence="4" id="KW-0808">Transferase</keyword>
<keyword evidence="6" id="KW-0418">Kinase</keyword>
<reference evidence="11" key="1">
    <citation type="submission" date="2022-06" db="EMBL/GenBank/DDBJ databases">
        <authorList>
            <person name="Berger JAMES D."/>
            <person name="Berger JAMES D."/>
        </authorList>
    </citation>
    <scope>NUCLEOTIDE SEQUENCE [LARGE SCALE GENOMIC DNA]</scope>
</reference>
<evidence type="ECO:0000256" key="7">
    <source>
        <dbReference type="ARBA" id="ARBA00022840"/>
    </source>
</evidence>
<organism evidence="11 13">
    <name type="scientific">Schistosoma rodhaini</name>
    <dbReference type="NCBI Taxonomy" id="6188"/>
    <lineage>
        <taxon>Eukaryota</taxon>
        <taxon>Metazoa</taxon>
        <taxon>Spiralia</taxon>
        <taxon>Lophotrochozoa</taxon>
        <taxon>Platyhelminthes</taxon>
        <taxon>Trematoda</taxon>
        <taxon>Digenea</taxon>
        <taxon>Strigeidida</taxon>
        <taxon>Schistosomatoidea</taxon>
        <taxon>Schistosomatidae</taxon>
        <taxon>Schistosoma</taxon>
    </lineage>
</organism>
<dbReference type="PANTHER" id="PTHR10285">
    <property type="entry name" value="URIDINE KINASE"/>
    <property type="match status" value="1"/>
</dbReference>
<evidence type="ECO:0000259" key="10">
    <source>
        <dbReference type="Pfam" id="PF00485"/>
    </source>
</evidence>
<dbReference type="CDD" id="cd02023">
    <property type="entry name" value="UMPK"/>
    <property type="match status" value="1"/>
</dbReference>
<dbReference type="GO" id="GO:0044211">
    <property type="term" value="P:CTP salvage"/>
    <property type="evidence" value="ECO:0007669"/>
    <property type="project" value="UniProtKB-UniPathway"/>
</dbReference>
<comment type="pathway">
    <text evidence="1">Pyrimidine metabolism; UMP biosynthesis via salvage pathway; UMP from uridine: step 1/1.</text>
</comment>
<sequence length="264" mass="30010">MAQIASKPFLIGISGGAASGKAEACKKIKDVLYKKAKGKKVEVLSLSSFYRELSDDELKLALNSEFDFDHPNSFDFKYLAEVLRKIKHGEPVVLHKYDCSAYSSTPDVQEVPDDVDVVIVEGILTFYQKEVRDMFDLKIFIESDADTRLCRKVLRDVSMKGRCLDSVLDSYFKYVKPAFEEFCLPTKKYADVILPRAPDNHVGVDLITEHLLQLVNDSPLIHNVQQYIPRARNQSESCGINWIFGKFVSVDLSKSFQQVIMWPL</sequence>
<dbReference type="FunFam" id="3.40.50.300:FF:001802">
    <property type="entry name" value="Uridine-cytidine kinase 1"/>
    <property type="match status" value="1"/>
</dbReference>